<feature type="domain" description="HTH cro/C1-type" evidence="2">
    <location>
        <begin position="21"/>
        <end position="75"/>
    </location>
</feature>
<dbReference type="PANTHER" id="PTHR43236:SF1">
    <property type="entry name" value="BLL7220 PROTEIN"/>
    <property type="match status" value="1"/>
</dbReference>
<organism evidence="3">
    <name type="scientific">uncultured Desulfobacterium sp</name>
    <dbReference type="NCBI Taxonomy" id="201089"/>
    <lineage>
        <taxon>Bacteria</taxon>
        <taxon>Pseudomonadati</taxon>
        <taxon>Thermodesulfobacteriota</taxon>
        <taxon>Desulfobacteria</taxon>
        <taxon>Desulfobacterales</taxon>
        <taxon>Desulfobacteriaceae</taxon>
        <taxon>Desulfobacterium</taxon>
        <taxon>environmental samples</taxon>
    </lineage>
</organism>
<dbReference type="SUPFAM" id="SSF47413">
    <property type="entry name" value="lambda repressor-like DNA-binding domains"/>
    <property type="match status" value="1"/>
</dbReference>
<dbReference type="EMBL" id="OJIN01000117">
    <property type="protein sequence ID" value="SPD73985.1"/>
    <property type="molecule type" value="Genomic_DNA"/>
</dbReference>
<dbReference type="GO" id="GO:0003677">
    <property type="term" value="F:DNA binding"/>
    <property type="evidence" value="ECO:0007669"/>
    <property type="project" value="InterPro"/>
</dbReference>
<dbReference type="CDD" id="cd00093">
    <property type="entry name" value="HTH_XRE"/>
    <property type="match status" value="1"/>
</dbReference>
<evidence type="ECO:0000313" key="3">
    <source>
        <dbReference type="EMBL" id="SPD73985.1"/>
    </source>
</evidence>
<dbReference type="InterPro" id="IPR052345">
    <property type="entry name" value="Rad_response_metalloprotease"/>
</dbReference>
<gene>
    <name evidence="3" type="primary">higA</name>
    <name evidence="3" type="ORF">PITCH_A2030129</name>
</gene>
<dbReference type="PANTHER" id="PTHR43236">
    <property type="entry name" value="ANTITOXIN HIGA1"/>
    <property type="match status" value="1"/>
</dbReference>
<reference evidence="3" key="1">
    <citation type="submission" date="2018-01" db="EMBL/GenBank/DDBJ databases">
        <authorList>
            <person name="Regsiter A."/>
            <person name="William W."/>
        </authorList>
    </citation>
    <scope>NUCLEOTIDE SEQUENCE</scope>
    <source>
        <strain evidence="3">TRIP AH-1</strain>
    </source>
</reference>
<dbReference type="SMART" id="SM00530">
    <property type="entry name" value="HTH_XRE"/>
    <property type="match status" value="1"/>
</dbReference>
<evidence type="ECO:0000256" key="1">
    <source>
        <dbReference type="ARBA" id="ARBA00007227"/>
    </source>
</evidence>
<dbReference type="InterPro" id="IPR001387">
    <property type="entry name" value="Cro/C1-type_HTH"/>
</dbReference>
<sequence>MGNRIANQYIPDSVSPPGETLQETLEALGMSQADLAERTGHTPKMINEIIKGKAPITPRMSIELERVLDIPASFWNNRERDYRENLARREEHARLEEHVKWLDSIPVSDMVKWGWIKGFKEKVPQLQEALRFFGIASPDQWQAVTESLGRQVAYRKSNAFTVDNGALMAWLRKGQLDAKQIHCKDYDEKTFRATLNSVRNLTVEPPEVFQQKLPEMCSACGVAVVFVPELPKTRVSGATRWLTASKALIQLSLRYKSDDHLWFSFFHEAGHIIKHGRKDIFIEGSDISMDDNKEEEANRFAAECLIPLSEYNRLVGNAPYSKAKIRELAAQLCIAPGIVVGRLQHDGLLPVTHCNDLKKRFKWAR</sequence>
<dbReference type="Pfam" id="PF06114">
    <property type="entry name" value="Peptidase_M78"/>
    <property type="match status" value="1"/>
</dbReference>
<protein>
    <submittedName>
        <fullName evidence="3">Addiction module antidote protein, HigA family</fullName>
    </submittedName>
</protein>
<dbReference type="PROSITE" id="PS50943">
    <property type="entry name" value="HTH_CROC1"/>
    <property type="match status" value="1"/>
</dbReference>
<accession>A0A445MWZ8</accession>
<dbReference type="Pfam" id="PF01381">
    <property type="entry name" value="HTH_3"/>
    <property type="match status" value="1"/>
</dbReference>
<evidence type="ECO:0000259" key="2">
    <source>
        <dbReference type="PROSITE" id="PS50943"/>
    </source>
</evidence>
<proteinExistence type="inferred from homology"/>
<dbReference type="InterPro" id="IPR010982">
    <property type="entry name" value="Lambda_DNA-bd_dom_sf"/>
</dbReference>
<name>A0A445MWZ8_9BACT</name>
<dbReference type="Gene3D" id="1.10.10.2910">
    <property type="match status" value="1"/>
</dbReference>
<dbReference type="AlphaFoldDB" id="A0A445MWZ8"/>
<dbReference type="InterPro" id="IPR010359">
    <property type="entry name" value="IrrE_HExxH"/>
</dbReference>
<dbReference type="Gene3D" id="1.10.260.40">
    <property type="entry name" value="lambda repressor-like DNA-binding domains"/>
    <property type="match status" value="1"/>
</dbReference>
<comment type="similarity">
    <text evidence="1">Belongs to the short-chain fatty acyl-CoA assimilation regulator (ScfR) family.</text>
</comment>